<keyword evidence="1" id="KW-1133">Transmembrane helix</keyword>
<keyword evidence="1" id="KW-0812">Transmembrane</keyword>
<dbReference type="OrthoDB" id="9839513at2"/>
<dbReference type="EMBL" id="FOSB01000011">
    <property type="protein sequence ID" value="SFK32253.1"/>
    <property type="molecule type" value="Genomic_DNA"/>
</dbReference>
<dbReference type="AlphaFoldDB" id="A0A1I3YKG5"/>
<dbReference type="PROSITE" id="PS51257">
    <property type="entry name" value="PROKAR_LIPOPROTEIN"/>
    <property type="match status" value="1"/>
</dbReference>
<feature type="transmembrane region" description="Helical" evidence="1">
    <location>
        <begin position="12"/>
        <end position="36"/>
    </location>
</feature>
<gene>
    <name evidence="2" type="ORF">SAMN04487936_11157</name>
</gene>
<evidence type="ECO:0000313" key="3">
    <source>
        <dbReference type="Proteomes" id="UP000183557"/>
    </source>
</evidence>
<evidence type="ECO:0000313" key="2">
    <source>
        <dbReference type="EMBL" id="SFK32253.1"/>
    </source>
</evidence>
<organism evidence="2 3">
    <name type="scientific">Halobacillus dabanensis</name>
    <dbReference type="NCBI Taxonomy" id="240302"/>
    <lineage>
        <taxon>Bacteria</taxon>
        <taxon>Bacillati</taxon>
        <taxon>Bacillota</taxon>
        <taxon>Bacilli</taxon>
        <taxon>Bacillales</taxon>
        <taxon>Bacillaceae</taxon>
        <taxon>Halobacillus</taxon>
    </lineage>
</organism>
<proteinExistence type="predicted"/>
<protein>
    <submittedName>
        <fullName evidence="2">Uncharacterized protein</fullName>
    </submittedName>
</protein>
<sequence length="212" mass="24342">MEMDKWRKKIKLYGSILAGMIGVLLLLACGLLYLYVEESSESARYQGYVDGVASASLSDLDDAVLSVSEILDEVVGQRELDEEQKTALIEGFHKIKREAEKNQQLVGRMLRDDGEAPTLEQTARQAKKYCNHFRRQGPSEESGYNDTTTIEAEDFANHIEKVAVKEMDKEDVFIEWESKLRDYEEATYAFRDDYHFLDSSGFFEEEYNEQCG</sequence>
<dbReference type="RefSeq" id="WP_139207367.1">
    <property type="nucleotide sequence ID" value="NZ_FOSB01000011.1"/>
</dbReference>
<name>A0A1I3YKG5_HALDA</name>
<dbReference type="Proteomes" id="UP000183557">
    <property type="component" value="Unassembled WGS sequence"/>
</dbReference>
<reference evidence="3" key="1">
    <citation type="submission" date="2016-10" db="EMBL/GenBank/DDBJ databases">
        <authorList>
            <person name="Varghese N."/>
            <person name="Submissions S."/>
        </authorList>
    </citation>
    <scope>NUCLEOTIDE SEQUENCE [LARGE SCALE GENOMIC DNA]</scope>
    <source>
        <strain evidence="3">CGMCC 1.3704</strain>
    </source>
</reference>
<keyword evidence="3" id="KW-1185">Reference proteome</keyword>
<evidence type="ECO:0000256" key="1">
    <source>
        <dbReference type="SAM" id="Phobius"/>
    </source>
</evidence>
<accession>A0A1I3YKG5</accession>
<keyword evidence="1" id="KW-0472">Membrane</keyword>